<keyword evidence="1" id="KW-1133">Transmembrane helix</keyword>
<sequence>MVDIIPQGPMGSFQGQSNPVFSGRNHSIMGSKLLKWAILLVLVLFIISIFIFWFGGPSFIESGVQLTVEGPTQAAVGDEVVYKIKYSNLTKSDLNNIKFTFSYPDKSVIIKDGKVADTTKETFTLDSLAKGQSGEKEFGAFLGGNRGDIKIAKIVMTYQASGLKSKFEKTASLATTIVSLPVALTLSAPPNATNGQMISYVLDYRNESANDISDLRFEFDFPDGFSVNNSTPIFDAGSKQFFTIKNLKKGQGSRITVQGIVIGKEGENKPITVILKRKLGNDLVNYEEASSFTSITNPLLGVDIYLNNSKDYSTYLGDDLNYTIRYNNSSNFNLIGLTMTVKLEGDMFNYSSLNVVGGYFDSNSNTITWDSSVVSDFANLVPGKRGELNVKLKVKDQFGSGGTGTKNTLIKASVKLSSPNIPPGIDSDELAATTSLITKISTQPTFTQLVYYSDVAFGSSGPMPPTVGQETVYTIHWNLINPGNGVSDAIVIATLPVGVIWKGSSSVTAGQPDIIYNKNSSEISWNIKNLPMGVGSTIPKYEAVFQVSVKPTSAQKGSAIDLLKNASFSGKDSFTKQVIMVRNSTITTNDTVDRPNDGNVK</sequence>
<feature type="transmembrane region" description="Helical" evidence="1">
    <location>
        <begin position="33"/>
        <end position="55"/>
    </location>
</feature>
<protein>
    <recommendedName>
        <fullName evidence="2">MHD domain-containing protein</fullName>
    </recommendedName>
</protein>
<evidence type="ECO:0000259" key="2">
    <source>
        <dbReference type="PROSITE" id="PS51072"/>
    </source>
</evidence>
<dbReference type="SUPFAM" id="SSF49384">
    <property type="entry name" value="Carbohydrate-binding domain"/>
    <property type="match status" value="1"/>
</dbReference>
<gene>
    <name evidence="3" type="ORF">UT53_C0026G0002</name>
</gene>
<dbReference type="AlphaFoldDB" id="A0A0G0PDS7"/>
<dbReference type="PROSITE" id="PS51072">
    <property type="entry name" value="MHD"/>
    <property type="match status" value="1"/>
</dbReference>
<keyword evidence="1" id="KW-0472">Membrane</keyword>
<dbReference type="GO" id="GO:0030246">
    <property type="term" value="F:carbohydrate binding"/>
    <property type="evidence" value="ECO:0007669"/>
    <property type="project" value="InterPro"/>
</dbReference>
<accession>A0A0G0PDS7</accession>
<dbReference type="EMBL" id="LBXD01000026">
    <property type="protein sequence ID" value="KKR23291.1"/>
    <property type="molecule type" value="Genomic_DNA"/>
</dbReference>
<dbReference type="Proteomes" id="UP000034764">
    <property type="component" value="Unassembled WGS sequence"/>
</dbReference>
<reference evidence="3 4" key="1">
    <citation type="journal article" date="2015" name="Nature">
        <title>rRNA introns, odd ribosomes, and small enigmatic genomes across a large radiation of phyla.</title>
        <authorList>
            <person name="Brown C.T."/>
            <person name="Hug L.A."/>
            <person name="Thomas B.C."/>
            <person name="Sharon I."/>
            <person name="Castelle C.J."/>
            <person name="Singh A."/>
            <person name="Wilkins M.J."/>
            <person name="Williams K.H."/>
            <person name="Banfield J.F."/>
        </authorList>
    </citation>
    <scope>NUCLEOTIDE SEQUENCE [LARGE SCALE GENOMIC DNA]</scope>
</reference>
<evidence type="ECO:0000313" key="3">
    <source>
        <dbReference type="EMBL" id="KKR23291.1"/>
    </source>
</evidence>
<evidence type="ECO:0000313" key="4">
    <source>
        <dbReference type="Proteomes" id="UP000034764"/>
    </source>
</evidence>
<keyword evidence="1" id="KW-0812">Transmembrane</keyword>
<feature type="domain" description="MHD" evidence="2">
    <location>
        <begin position="345"/>
        <end position="601"/>
    </location>
</feature>
<dbReference type="InterPro" id="IPR008965">
    <property type="entry name" value="CBM2/CBM3_carb-bd_dom_sf"/>
</dbReference>
<dbReference type="InterPro" id="IPR028565">
    <property type="entry name" value="MHD"/>
</dbReference>
<organism evidence="3 4">
    <name type="scientific">Candidatus Yanofskybacteria bacterium GW2011_GWD2_39_48</name>
    <dbReference type="NCBI Taxonomy" id="1619031"/>
    <lineage>
        <taxon>Bacteria</taxon>
        <taxon>Candidatus Yanofskyibacteriota</taxon>
    </lineage>
</organism>
<proteinExistence type="predicted"/>
<name>A0A0G0PDS7_9BACT</name>
<comment type="caution">
    <text evidence="3">The sequence shown here is derived from an EMBL/GenBank/DDBJ whole genome shotgun (WGS) entry which is preliminary data.</text>
</comment>
<evidence type="ECO:0000256" key="1">
    <source>
        <dbReference type="SAM" id="Phobius"/>
    </source>
</evidence>